<keyword evidence="1" id="KW-0496">Mitochondrion</keyword>
<gene>
    <name evidence="1" type="ORF">ABT39_MTgene633</name>
</gene>
<reference evidence="1" key="1">
    <citation type="journal article" date="2015" name="Genome Biol. Evol.">
        <title>Organellar Genomes of White Spruce (Picea glauca): Assembly and Annotation.</title>
        <authorList>
            <person name="Jackman S.D."/>
            <person name="Warren R.L."/>
            <person name="Gibb E.A."/>
            <person name="Vandervalk B.P."/>
            <person name="Mohamadi H."/>
            <person name="Chu J."/>
            <person name="Raymond A."/>
            <person name="Pleasance S."/>
            <person name="Coope R."/>
            <person name="Wildung M.R."/>
            <person name="Ritland C.E."/>
            <person name="Bousquet J."/>
            <person name="Jones S.J."/>
            <person name="Bohlmann J."/>
            <person name="Birol I."/>
        </authorList>
    </citation>
    <scope>NUCLEOTIDE SEQUENCE [LARGE SCALE GENOMIC DNA]</scope>
    <source>
        <tissue evidence="1">Flushing bud</tissue>
    </source>
</reference>
<accession>A0A101M4G9</accession>
<evidence type="ECO:0000313" key="1">
    <source>
        <dbReference type="EMBL" id="KUM50789.1"/>
    </source>
</evidence>
<name>A0A101M4G9_PICGL</name>
<sequence length="67" mass="7648">MDTVSFFPVTGASEIGRWVYYQQPKGVYLNVRDMPSLAIQVLMQCVSLLGRHVHYFTTIITESPIEL</sequence>
<organism evidence="1">
    <name type="scientific">Picea glauca</name>
    <name type="common">White spruce</name>
    <name type="synonym">Pinus glauca</name>
    <dbReference type="NCBI Taxonomy" id="3330"/>
    <lineage>
        <taxon>Eukaryota</taxon>
        <taxon>Viridiplantae</taxon>
        <taxon>Streptophyta</taxon>
        <taxon>Embryophyta</taxon>
        <taxon>Tracheophyta</taxon>
        <taxon>Spermatophyta</taxon>
        <taxon>Pinopsida</taxon>
        <taxon>Pinidae</taxon>
        <taxon>Conifers I</taxon>
        <taxon>Pinales</taxon>
        <taxon>Pinaceae</taxon>
        <taxon>Picea</taxon>
    </lineage>
</organism>
<comment type="caution">
    <text evidence="1">The sequence shown here is derived from an EMBL/GenBank/DDBJ whole genome shotgun (WGS) entry which is preliminary data.</text>
</comment>
<dbReference type="AlphaFoldDB" id="A0A101M4G9"/>
<geneLocation type="mitochondrion" evidence="1"/>
<protein>
    <submittedName>
        <fullName evidence="1">Uncharacterized protein</fullName>
    </submittedName>
</protein>
<dbReference type="EMBL" id="LKAM01000001">
    <property type="protein sequence ID" value="KUM50789.1"/>
    <property type="molecule type" value="Genomic_DNA"/>
</dbReference>
<proteinExistence type="predicted"/>